<accession>A0ACC6NZ13</accession>
<dbReference type="Proteomes" id="UP001364695">
    <property type="component" value="Unassembled WGS sequence"/>
</dbReference>
<protein>
    <submittedName>
        <fullName evidence="1">Cache domain-containing protein</fullName>
    </submittedName>
</protein>
<proteinExistence type="predicted"/>
<comment type="caution">
    <text evidence="1">The sequence shown here is derived from an EMBL/GenBank/DDBJ whole genome shotgun (WGS) entry which is preliminary data.</text>
</comment>
<organism evidence="1 2">
    <name type="scientific">Amphibiibacter pelophylacis</name>
    <dbReference type="NCBI Taxonomy" id="1799477"/>
    <lineage>
        <taxon>Bacteria</taxon>
        <taxon>Pseudomonadati</taxon>
        <taxon>Pseudomonadota</taxon>
        <taxon>Betaproteobacteria</taxon>
        <taxon>Burkholderiales</taxon>
        <taxon>Sphaerotilaceae</taxon>
        <taxon>Amphibiibacter</taxon>
    </lineage>
</organism>
<gene>
    <name evidence="1" type="ORF">RV045_01950</name>
</gene>
<evidence type="ECO:0000313" key="2">
    <source>
        <dbReference type="Proteomes" id="UP001364695"/>
    </source>
</evidence>
<keyword evidence="2" id="KW-1185">Reference proteome</keyword>
<sequence>MSQPRTSEPEDAAAETGAAALFMARLLQPAPPPQIEPQPHTYISPSLTVSHSADEGPGVASPRIPMVTALLLAFGLVVAAAVSSMTHSGTADTAAIAQGQVQAGETASTLGARISLHLDVVSRLADSLSRQLARGTPPSRDELNPQVRDTLASVPDFVGGAVTFEPNALDGRDAEFAGQAPLYDATGRFMPYWSRKAMGSTEFTAEPIVFQDAPGANDWYDIPKKTGKVLLTEPYLYPVNGEQVLMASLVAPIVVDGVFKGAVSADYPLDRLSRRIAQVVPPMGGQMMLVSNGGVYATHPDDRRLGQRATELPPEALQAIRQGRTDQFVDRDGHIHLLQPVVIHPDVPPWSLIIDFPLNASR</sequence>
<reference evidence="1" key="1">
    <citation type="submission" date="2023-10" db="EMBL/GenBank/DDBJ databases">
        <title>Amphibacter perezi, gen. nov., sp. nov. a novel taxa of the family Comamonadaceae, class Betaproteobacteria isolated from the skin microbiota of Pelophylax perezi from different populations.</title>
        <authorList>
            <person name="Costa S."/>
            <person name="Proenca D.N."/>
            <person name="Lopes I."/>
            <person name="Morais P.V."/>
        </authorList>
    </citation>
    <scope>NUCLEOTIDE SEQUENCE</scope>
    <source>
        <strain evidence="1">SL12-8</strain>
    </source>
</reference>
<evidence type="ECO:0000313" key="1">
    <source>
        <dbReference type="EMBL" id="MEJ7137192.1"/>
    </source>
</evidence>
<name>A0ACC6NZ13_9BURK</name>
<dbReference type="EMBL" id="JAWDIE010000002">
    <property type="protein sequence ID" value="MEJ7137192.1"/>
    <property type="molecule type" value="Genomic_DNA"/>
</dbReference>